<organism evidence="2">
    <name type="scientific">Gaeumannomyces tritici (strain R3-111a-1)</name>
    <name type="common">Wheat and barley take-all root rot fungus</name>
    <name type="synonym">Gaeumannomyces graminis var. tritici</name>
    <dbReference type="NCBI Taxonomy" id="644352"/>
    <lineage>
        <taxon>Eukaryota</taxon>
        <taxon>Fungi</taxon>
        <taxon>Dikarya</taxon>
        <taxon>Ascomycota</taxon>
        <taxon>Pezizomycotina</taxon>
        <taxon>Sordariomycetes</taxon>
        <taxon>Sordariomycetidae</taxon>
        <taxon>Magnaporthales</taxon>
        <taxon>Magnaporthaceae</taxon>
        <taxon>Gaeumannomyces</taxon>
    </lineage>
</organism>
<reference evidence="2" key="2">
    <citation type="submission" date="2010-07" db="EMBL/GenBank/DDBJ databases">
        <authorList>
            <consortium name="The Broad Institute Genome Sequencing Platform"/>
            <consortium name="Broad Institute Genome Sequencing Center for Infectious Disease"/>
            <person name="Ma L.-J."/>
            <person name="Dead R."/>
            <person name="Young S."/>
            <person name="Zeng Q."/>
            <person name="Koehrsen M."/>
            <person name="Alvarado L."/>
            <person name="Berlin A."/>
            <person name="Chapman S.B."/>
            <person name="Chen Z."/>
            <person name="Freedman E."/>
            <person name="Gellesch M."/>
            <person name="Goldberg J."/>
            <person name="Griggs A."/>
            <person name="Gujja S."/>
            <person name="Heilman E.R."/>
            <person name="Heiman D."/>
            <person name="Hepburn T."/>
            <person name="Howarth C."/>
            <person name="Jen D."/>
            <person name="Larson L."/>
            <person name="Mehta T."/>
            <person name="Neiman D."/>
            <person name="Pearson M."/>
            <person name="Roberts A."/>
            <person name="Saif S."/>
            <person name="Shea T."/>
            <person name="Shenoy N."/>
            <person name="Sisk P."/>
            <person name="Stolte C."/>
            <person name="Sykes S."/>
            <person name="Walk T."/>
            <person name="White J."/>
            <person name="Yandava C."/>
            <person name="Haas B."/>
            <person name="Nusbaum C."/>
            <person name="Birren B."/>
        </authorList>
    </citation>
    <scope>NUCLEOTIDE SEQUENCE</scope>
    <source>
        <strain evidence="2">R3-111a-1</strain>
    </source>
</reference>
<dbReference type="OrthoDB" id="3565018at2759"/>
<dbReference type="STRING" id="644352.J3PIV4"/>
<dbReference type="InterPro" id="IPR056002">
    <property type="entry name" value="DUF7580"/>
</dbReference>
<name>J3PIV4_GAET3</name>
<dbReference type="HOGENOM" id="CLU_026305_5_0_1"/>
<evidence type="ECO:0000259" key="1">
    <source>
        <dbReference type="Pfam" id="PF24476"/>
    </source>
</evidence>
<dbReference type="Proteomes" id="UP000006039">
    <property type="component" value="Unassembled WGS sequence"/>
</dbReference>
<dbReference type="Pfam" id="PF24476">
    <property type="entry name" value="DUF7580"/>
    <property type="match status" value="1"/>
</dbReference>
<dbReference type="GeneID" id="20353892"/>
<evidence type="ECO:0000313" key="3">
    <source>
        <dbReference type="EnsemblFungi" id="EJT69037"/>
    </source>
</evidence>
<reference evidence="3" key="4">
    <citation type="journal article" date="2015" name="G3 (Bethesda)">
        <title>Genome sequences of three phytopathogenic species of the Magnaporthaceae family of fungi.</title>
        <authorList>
            <person name="Okagaki L.H."/>
            <person name="Nunes C.C."/>
            <person name="Sailsbery J."/>
            <person name="Clay B."/>
            <person name="Brown D."/>
            <person name="John T."/>
            <person name="Oh Y."/>
            <person name="Young N."/>
            <person name="Fitzgerald M."/>
            <person name="Haas B.J."/>
            <person name="Zeng Q."/>
            <person name="Young S."/>
            <person name="Adiconis X."/>
            <person name="Fan L."/>
            <person name="Levin J.Z."/>
            <person name="Mitchell T.K."/>
            <person name="Okubara P.A."/>
            <person name="Farman M.L."/>
            <person name="Kohn L.M."/>
            <person name="Birren B."/>
            <person name="Ma L.-J."/>
            <person name="Dean R.A."/>
        </authorList>
    </citation>
    <scope>NUCLEOTIDE SEQUENCE</scope>
    <source>
        <strain evidence="3">R3-111a-1</strain>
    </source>
</reference>
<dbReference type="PANTHER" id="PTHR35186:SF4">
    <property type="entry name" value="PRION-INHIBITION AND PROPAGATION HELO DOMAIN-CONTAINING PROTEIN"/>
    <property type="match status" value="1"/>
</dbReference>
<gene>
    <name evidence="3" type="primary">20353892</name>
    <name evidence="2" type="ORF">GGTG_13434</name>
</gene>
<dbReference type="PANTHER" id="PTHR35186">
    <property type="entry name" value="ANK_REP_REGION DOMAIN-CONTAINING PROTEIN"/>
    <property type="match status" value="1"/>
</dbReference>
<dbReference type="EMBL" id="GL385407">
    <property type="protein sequence ID" value="EJT69037.1"/>
    <property type="molecule type" value="Genomic_DNA"/>
</dbReference>
<reference evidence="4" key="1">
    <citation type="submission" date="2010-07" db="EMBL/GenBank/DDBJ databases">
        <title>The genome sequence of Gaeumannomyces graminis var. tritici strain R3-111a-1.</title>
        <authorList>
            <consortium name="The Broad Institute Genome Sequencing Platform"/>
            <person name="Ma L.-J."/>
            <person name="Dead R."/>
            <person name="Young S."/>
            <person name="Zeng Q."/>
            <person name="Koehrsen M."/>
            <person name="Alvarado L."/>
            <person name="Berlin A."/>
            <person name="Chapman S.B."/>
            <person name="Chen Z."/>
            <person name="Freedman E."/>
            <person name="Gellesch M."/>
            <person name="Goldberg J."/>
            <person name="Griggs A."/>
            <person name="Gujja S."/>
            <person name="Heilman E.R."/>
            <person name="Heiman D."/>
            <person name="Hepburn T."/>
            <person name="Howarth C."/>
            <person name="Jen D."/>
            <person name="Larson L."/>
            <person name="Mehta T."/>
            <person name="Neiman D."/>
            <person name="Pearson M."/>
            <person name="Roberts A."/>
            <person name="Saif S."/>
            <person name="Shea T."/>
            <person name="Shenoy N."/>
            <person name="Sisk P."/>
            <person name="Stolte C."/>
            <person name="Sykes S."/>
            <person name="Walk T."/>
            <person name="White J."/>
            <person name="Yandava C."/>
            <person name="Haas B."/>
            <person name="Nusbaum C."/>
            <person name="Birren B."/>
        </authorList>
    </citation>
    <scope>NUCLEOTIDE SEQUENCE [LARGE SCALE GENOMIC DNA]</scope>
    <source>
        <strain evidence="4">R3-111a-1</strain>
    </source>
</reference>
<keyword evidence="4" id="KW-1185">Reference proteome</keyword>
<accession>J3PIV4</accession>
<sequence length="441" mass="50785">MGKVMELLARLVKDDTVHLSSSDMGEATMRYKLRRLQEAREAGGLSSNLLERLRFFRKDKDRKMCIKNLRTWNKRVYMVVESASPVAADRGEAATATVAAPVHPSSLLRTLSQRLFDTIRKSWSCDCSREGHEARFSLASCAGTSTSPKRKTDLTEVFFDFLVSRPNCQIWGWREGTVMIKPASIKTSQHRAELQKICDVIRDAYTPEYGLQLLVEDTEGTQRLWRLNWRQSQLEYLEQQPEVSLDMMLKNTKEPLLIERRRLALVMAYSVLQLHESPWLSDRWSKERMHFFSTKSDVDLRHPYMSVSFDQFPSMGEPPDLNCFHGNAGILRLGILLIEIHRWTPIEEFYTPEDRATLTPNTELLVARRVARSSMPDCSQEYRDAIDACLKVPWVPSGDRVSLEDSETQTGIFGDVVQPPEREVRLGESPTRLQAEIMRRK</sequence>
<dbReference type="EnsemblFungi" id="EJT69037">
    <property type="protein sequence ID" value="EJT69037"/>
    <property type="gene ID" value="GGTG_13434"/>
</dbReference>
<dbReference type="VEuPathDB" id="FungiDB:GGTG_13434"/>
<protein>
    <recommendedName>
        <fullName evidence="1">DUF7580 domain-containing protein</fullName>
    </recommendedName>
</protein>
<dbReference type="RefSeq" id="XP_009229604.1">
    <property type="nucleotide sequence ID" value="XM_009231340.1"/>
</dbReference>
<dbReference type="eggNOG" id="ENOG502SS5P">
    <property type="taxonomic scope" value="Eukaryota"/>
</dbReference>
<reference evidence="3" key="5">
    <citation type="submission" date="2018-04" db="UniProtKB">
        <authorList>
            <consortium name="EnsemblFungi"/>
        </authorList>
    </citation>
    <scope>IDENTIFICATION</scope>
    <source>
        <strain evidence="3">R3-111a-1</strain>
    </source>
</reference>
<evidence type="ECO:0000313" key="2">
    <source>
        <dbReference type="EMBL" id="EJT69037.1"/>
    </source>
</evidence>
<reference evidence="2" key="3">
    <citation type="submission" date="2010-09" db="EMBL/GenBank/DDBJ databases">
        <title>Annotation of Gaeumannomyces graminis var. tritici R3-111a-1.</title>
        <authorList>
            <consortium name="The Broad Institute Genome Sequencing Platform"/>
            <person name="Ma L.-J."/>
            <person name="Dead R."/>
            <person name="Young S.K."/>
            <person name="Zeng Q."/>
            <person name="Gargeya S."/>
            <person name="Fitzgerald M."/>
            <person name="Haas B."/>
            <person name="Abouelleil A."/>
            <person name="Alvarado L."/>
            <person name="Arachchi H.M."/>
            <person name="Berlin A."/>
            <person name="Brown A."/>
            <person name="Chapman S.B."/>
            <person name="Chen Z."/>
            <person name="Dunbar C."/>
            <person name="Freedman E."/>
            <person name="Gearin G."/>
            <person name="Gellesch M."/>
            <person name="Goldberg J."/>
            <person name="Griggs A."/>
            <person name="Gujja S."/>
            <person name="Heiman D."/>
            <person name="Howarth C."/>
            <person name="Larson L."/>
            <person name="Lui A."/>
            <person name="MacDonald P.J.P."/>
            <person name="Mehta T."/>
            <person name="Montmayeur A."/>
            <person name="Murphy C."/>
            <person name="Neiman D."/>
            <person name="Pearson M."/>
            <person name="Priest M."/>
            <person name="Roberts A."/>
            <person name="Saif S."/>
            <person name="Shea T."/>
            <person name="Shenoy N."/>
            <person name="Sisk P."/>
            <person name="Stolte C."/>
            <person name="Sykes S."/>
            <person name="Yandava C."/>
            <person name="Wortman J."/>
            <person name="Nusbaum C."/>
            <person name="Birren B."/>
        </authorList>
    </citation>
    <scope>NUCLEOTIDE SEQUENCE</scope>
    <source>
        <strain evidence="2">R3-111a-1</strain>
    </source>
</reference>
<proteinExistence type="predicted"/>
<evidence type="ECO:0000313" key="4">
    <source>
        <dbReference type="Proteomes" id="UP000006039"/>
    </source>
</evidence>
<feature type="domain" description="DUF7580" evidence="1">
    <location>
        <begin position="105"/>
        <end position="424"/>
    </location>
</feature>
<dbReference type="AlphaFoldDB" id="J3PIV4"/>